<dbReference type="Proteomes" id="UP000295169">
    <property type="component" value="Unassembled WGS sequence"/>
</dbReference>
<reference evidence="2 3" key="1">
    <citation type="submission" date="2019-03" db="EMBL/GenBank/DDBJ databases">
        <title>Genomic Encyclopedia of Type Strains, Phase IV (KMG-IV): sequencing the most valuable type-strain genomes for metagenomic binning, comparative biology and taxonomic classification.</title>
        <authorList>
            <person name="Goeker M."/>
        </authorList>
    </citation>
    <scope>NUCLEOTIDE SEQUENCE [LARGE SCALE GENOMIC DNA]</scope>
    <source>
        <strain evidence="2 3">DSM 2286</strain>
    </source>
</reference>
<proteinExistence type="predicted"/>
<evidence type="ECO:0000256" key="1">
    <source>
        <dbReference type="SAM" id="Phobius"/>
    </source>
</evidence>
<protein>
    <recommendedName>
        <fullName evidence="4">Phosphoesterase</fullName>
    </recommendedName>
</protein>
<dbReference type="AlphaFoldDB" id="A0A4R1P6D1"/>
<accession>A0A4R1P6D1</accession>
<feature type="transmembrane region" description="Helical" evidence="1">
    <location>
        <begin position="97"/>
        <end position="118"/>
    </location>
</feature>
<evidence type="ECO:0008006" key="4">
    <source>
        <dbReference type="Google" id="ProtNLM"/>
    </source>
</evidence>
<dbReference type="SUPFAM" id="SSF48317">
    <property type="entry name" value="Acid phosphatase/Vanadium-dependent haloperoxidase"/>
    <property type="match status" value="1"/>
</dbReference>
<comment type="caution">
    <text evidence="2">The sequence shown here is derived from an EMBL/GenBank/DDBJ whole genome shotgun (WGS) entry which is preliminary data.</text>
</comment>
<dbReference type="EMBL" id="SMMU01000034">
    <property type="protein sequence ID" value="TCL22243.1"/>
    <property type="molecule type" value="Genomic_DNA"/>
</dbReference>
<sequence>MLPDGLTRYSDLAVMLPAAGVIAVWLLAGRSPRALLAWLVTLGACYLPVALSKLAFKGWGFGIRALDLTVISGQAMNATLMLVVLTSLLARQIRPAWRWPAALAALAVAWWYGLLQIAAATHPVSEAVAGCLLGTAGALLFLRRLEGLALRRIPAGVLLLGLLAIGAATEAPRLPVEVWLDRLATALSGRPAAFAPRAWRD</sequence>
<keyword evidence="1" id="KW-1133">Transmembrane helix</keyword>
<feature type="transmembrane region" description="Helical" evidence="1">
    <location>
        <begin position="68"/>
        <end position="90"/>
    </location>
</feature>
<keyword evidence="1" id="KW-0472">Membrane</keyword>
<keyword evidence="1" id="KW-0812">Transmembrane</keyword>
<name>A0A4R1P6D1_9GAMM</name>
<evidence type="ECO:0000313" key="2">
    <source>
        <dbReference type="EMBL" id="TCL22243.1"/>
    </source>
</evidence>
<feature type="transmembrane region" description="Helical" evidence="1">
    <location>
        <begin position="35"/>
        <end position="56"/>
    </location>
</feature>
<organism evidence="2 3">
    <name type="scientific">Azotobacter chroococcum</name>
    <dbReference type="NCBI Taxonomy" id="353"/>
    <lineage>
        <taxon>Bacteria</taxon>
        <taxon>Pseudomonadati</taxon>
        <taxon>Pseudomonadota</taxon>
        <taxon>Gammaproteobacteria</taxon>
        <taxon>Pseudomonadales</taxon>
        <taxon>Pseudomonadaceae</taxon>
        <taxon>Azotobacter</taxon>
    </lineage>
</organism>
<gene>
    <name evidence="2" type="ORF">EV691_13426</name>
</gene>
<evidence type="ECO:0000313" key="3">
    <source>
        <dbReference type="Proteomes" id="UP000295169"/>
    </source>
</evidence>
<feature type="transmembrane region" description="Helical" evidence="1">
    <location>
        <begin position="12"/>
        <end position="28"/>
    </location>
</feature>
<feature type="transmembrane region" description="Helical" evidence="1">
    <location>
        <begin position="124"/>
        <end position="142"/>
    </location>
</feature>
<dbReference type="InterPro" id="IPR036938">
    <property type="entry name" value="PAP2/HPO_sf"/>
</dbReference>